<proteinExistence type="predicted"/>
<dbReference type="Proteomes" id="UP000823775">
    <property type="component" value="Unassembled WGS sequence"/>
</dbReference>
<accession>A0ABS8VRI3</accession>
<comment type="caution">
    <text evidence="1">The sequence shown here is derived from an EMBL/GenBank/DDBJ whole genome shotgun (WGS) entry which is preliminary data.</text>
</comment>
<organism evidence="1 2">
    <name type="scientific">Datura stramonium</name>
    <name type="common">Jimsonweed</name>
    <name type="synonym">Common thornapple</name>
    <dbReference type="NCBI Taxonomy" id="4076"/>
    <lineage>
        <taxon>Eukaryota</taxon>
        <taxon>Viridiplantae</taxon>
        <taxon>Streptophyta</taxon>
        <taxon>Embryophyta</taxon>
        <taxon>Tracheophyta</taxon>
        <taxon>Spermatophyta</taxon>
        <taxon>Magnoliopsida</taxon>
        <taxon>eudicotyledons</taxon>
        <taxon>Gunneridae</taxon>
        <taxon>Pentapetalae</taxon>
        <taxon>asterids</taxon>
        <taxon>lamiids</taxon>
        <taxon>Solanales</taxon>
        <taxon>Solanaceae</taxon>
        <taxon>Solanoideae</taxon>
        <taxon>Datureae</taxon>
        <taxon>Datura</taxon>
    </lineage>
</organism>
<name>A0ABS8VRI3_DATST</name>
<dbReference type="EMBL" id="JACEIK010005744">
    <property type="protein sequence ID" value="MCE0482136.1"/>
    <property type="molecule type" value="Genomic_DNA"/>
</dbReference>
<reference evidence="1 2" key="1">
    <citation type="journal article" date="2021" name="BMC Genomics">
        <title>Datura genome reveals duplications of psychoactive alkaloid biosynthetic genes and high mutation rate following tissue culture.</title>
        <authorList>
            <person name="Rajewski A."/>
            <person name="Carter-House D."/>
            <person name="Stajich J."/>
            <person name="Litt A."/>
        </authorList>
    </citation>
    <scope>NUCLEOTIDE SEQUENCE [LARGE SCALE GENOMIC DNA]</scope>
    <source>
        <strain evidence="1">AR-01</strain>
    </source>
</reference>
<evidence type="ECO:0000313" key="2">
    <source>
        <dbReference type="Proteomes" id="UP000823775"/>
    </source>
</evidence>
<sequence length="52" mass="5904">GSLSAVAETLPRQRPTVMDQEVYRRIRCGGVLGTIVSLLQQKYDHYRGQREA</sequence>
<keyword evidence="2" id="KW-1185">Reference proteome</keyword>
<protein>
    <submittedName>
        <fullName evidence="1">Uncharacterized protein</fullName>
    </submittedName>
</protein>
<gene>
    <name evidence="1" type="ORF">HAX54_040574</name>
</gene>
<evidence type="ECO:0000313" key="1">
    <source>
        <dbReference type="EMBL" id="MCE0482136.1"/>
    </source>
</evidence>
<feature type="non-terminal residue" evidence="1">
    <location>
        <position position="52"/>
    </location>
</feature>
<feature type="non-terminal residue" evidence="1">
    <location>
        <position position="1"/>
    </location>
</feature>